<proteinExistence type="inferred from homology"/>
<dbReference type="EMBL" id="JAODUP010000202">
    <property type="protein sequence ID" value="KAK2156901.1"/>
    <property type="molecule type" value="Genomic_DNA"/>
</dbReference>
<sequence length="450" mass="50408">MKILLLESSNRLGGWIQTSQFDDGTVFEHGPRNMRASGKSAVNSLKLVEDLGLENDIIAVPKSHPAAKKRFLYVNKTISALPSGPLGLITKQPPFSKPLALLAWKEPFKRGTPLHDESVYDFFCRLFDKELAEYAADPLCRGIYAGDCRKLSVKSCFPEVFNLEQKYGSLIRGSLLMDRDKTVPTGLVKKSKDEKWSLWTLRHGLSQITRAIVDVLNSDDRFEILIGVKCEKVDFLGPTAKIQYKGKQVEVDHVLSSVPSRNLASIIEDQHSRLATDLRKIPTVSCGVVNLEFEDFKLQLEGFGHLVPSSEPSKVLGMLYESCVFPEHNRKDGRATRLTCMLGGAWFEEYFGNPDNCDLDLLGEVAVTAVKQQLRVDMRPSRIIIRLQKNCIPQYHVGHCDIMEKLDTYIGEHKLPLTLVGASYRGASVNDCISNAKLEVEKLANRNRSS</sequence>
<keyword evidence="9 11" id="KW-0627">Porphyrin biosynthesis</keyword>
<evidence type="ECO:0000256" key="10">
    <source>
        <dbReference type="ARBA" id="ARBA00047554"/>
    </source>
</evidence>
<accession>A0AAD9JPJ3</accession>
<keyword evidence="5 11" id="KW-0285">Flavoprotein</keyword>
<evidence type="ECO:0000313" key="13">
    <source>
        <dbReference type="EMBL" id="KAK2156901.1"/>
    </source>
</evidence>
<evidence type="ECO:0000256" key="3">
    <source>
        <dbReference type="ARBA" id="ARBA00010551"/>
    </source>
</evidence>
<evidence type="ECO:0000256" key="4">
    <source>
        <dbReference type="ARBA" id="ARBA00012867"/>
    </source>
</evidence>
<keyword evidence="14" id="KW-1185">Reference proteome</keyword>
<evidence type="ECO:0000256" key="11">
    <source>
        <dbReference type="RuleBase" id="RU367069"/>
    </source>
</evidence>
<reference evidence="13" key="1">
    <citation type="journal article" date="2023" name="Mol. Biol. Evol.">
        <title>Third-Generation Sequencing Reveals the Adaptive Role of the Epigenome in Three Deep-Sea Polychaetes.</title>
        <authorList>
            <person name="Perez M."/>
            <person name="Aroh O."/>
            <person name="Sun Y."/>
            <person name="Lan Y."/>
            <person name="Juniper S.K."/>
            <person name="Young C.R."/>
            <person name="Angers B."/>
            <person name="Qian P.Y."/>
        </authorList>
    </citation>
    <scope>NUCLEOTIDE SEQUENCE</scope>
    <source>
        <strain evidence="13">P08H-3</strain>
    </source>
</reference>
<name>A0AAD9JPJ3_9ANNE</name>
<protein>
    <recommendedName>
        <fullName evidence="4 11">Protoporphyrinogen oxidase</fullName>
        <ecNumber evidence="4 11">1.3.3.4</ecNumber>
    </recommendedName>
</protein>
<comment type="caution">
    <text evidence="13">The sequence shown here is derived from an EMBL/GenBank/DDBJ whole genome shotgun (WGS) entry which is preliminary data.</text>
</comment>
<evidence type="ECO:0000259" key="12">
    <source>
        <dbReference type="Pfam" id="PF01593"/>
    </source>
</evidence>
<dbReference type="NCBIfam" id="TIGR00562">
    <property type="entry name" value="proto_IX_ox"/>
    <property type="match status" value="1"/>
</dbReference>
<feature type="domain" description="Amine oxidase" evidence="12">
    <location>
        <begin position="2"/>
        <end position="356"/>
    </location>
</feature>
<dbReference type="InterPro" id="IPR002937">
    <property type="entry name" value="Amino_oxidase"/>
</dbReference>
<keyword evidence="7 11" id="KW-0560">Oxidoreductase</keyword>
<dbReference type="SUPFAM" id="SSF54373">
    <property type="entry name" value="FAD-linked reductases, C-terminal domain"/>
    <property type="match status" value="1"/>
</dbReference>
<evidence type="ECO:0000256" key="5">
    <source>
        <dbReference type="ARBA" id="ARBA00022630"/>
    </source>
</evidence>
<dbReference type="GO" id="GO:0005743">
    <property type="term" value="C:mitochondrial inner membrane"/>
    <property type="evidence" value="ECO:0007669"/>
    <property type="project" value="UniProtKB-SubCell"/>
</dbReference>
<comment type="catalytic activity">
    <reaction evidence="10 11">
        <text>protoporphyrinogen IX + 3 O2 = protoporphyrin IX + 3 H2O2</text>
        <dbReference type="Rhea" id="RHEA:25576"/>
        <dbReference type="ChEBI" id="CHEBI:15379"/>
        <dbReference type="ChEBI" id="CHEBI:16240"/>
        <dbReference type="ChEBI" id="CHEBI:57306"/>
        <dbReference type="ChEBI" id="CHEBI:57307"/>
        <dbReference type="EC" id="1.3.3.4"/>
    </reaction>
</comment>
<dbReference type="AlphaFoldDB" id="A0AAD9JPJ3"/>
<dbReference type="Pfam" id="PF01593">
    <property type="entry name" value="Amino_oxidase"/>
    <property type="match status" value="1"/>
</dbReference>
<gene>
    <name evidence="13" type="ORF">LSH36_202g03036</name>
</gene>
<keyword evidence="6 11" id="KW-0274">FAD</keyword>
<comment type="similarity">
    <text evidence="3 11">Belongs to the protoporphyrinogen/coproporphyrinogen oxidase family. Protoporphyrinogen oxidase subfamily.</text>
</comment>
<dbReference type="Gene3D" id="3.50.50.60">
    <property type="entry name" value="FAD/NAD(P)-binding domain"/>
    <property type="match status" value="1"/>
</dbReference>
<dbReference type="InterPro" id="IPR004572">
    <property type="entry name" value="Protoporphyrinogen_oxidase"/>
</dbReference>
<dbReference type="Proteomes" id="UP001208570">
    <property type="component" value="Unassembled WGS sequence"/>
</dbReference>
<comment type="subcellular location">
    <subcellularLocation>
        <location evidence="11">Mitochondrion inner membrane</location>
    </subcellularLocation>
</comment>
<evidence type="ECO:0000256" key="7">
    <source>
        <dbReference type="ARBA" id="ARBA00023002"/>
    </source>
</evidence>
<comment type="pathway">
    <text evidence="2 11">Porphyrin-containing compound metabolism; protoporphyrin-IX biosynthesis; protoporphyrin-IX from protoporphyrinogen-IX: step 1/1.</text>
</comment>
<comment type="function">
    <text evidence="1 11">Catalyzes the 6-electron oxidation of protoporphyrinogen-IX to form protoporphyrin-IX.</text>
</comment>
<keyword evidence="8 11" id="KW-0350">Heme biosynthesis</keyword>
<dbReference type="PANTHER" id="PTHR42923">
    <property type="entry name" value="PROTOPORPHYRINOGEN OXIDASE"/>
    <property type="match status" value="1"/>
</dbReference>
<dbReference type="GO" id="GO:0006782">
    <property type="term" value="P:protoporphyrinogen IX biosynthetic process"/>
    <property type="evidence" value="ECO:0007669"/>
    <property type="project" value="UniProtKB-UniRule"/>
</dbReference>
<dbReference type="PANTHER" id="PTHR42923:SF3">
    <property type="entry name" value="PROTOPORPHYRINOGEN OXIDASE"/>
    <property type="match status" value="1"/>
</dbReference>
<dbReference type="SUPFAM" id="SSF51905">
    <property type="entry name" value="FAD/NAD(P)-binding domain"/>
    <property type="match status" value="1"/>
</dbReference>
<evidence type="ECO:0000256" key="2">
    <source>
        <dbReference type="ARBA" id="ARBA00005073"/>
    </source>
</evidence>
<evidence type="ECO:0000256" key="8">
    <source>
        <dbReference type="ARBA" id="ARBA00023133"/>
    </source>
</evidence>
<dbReference type="InterPro" id="IPR036188">
    <property type="entry name" value="FAD/NAD-bd_sf"/>
</dbReference>
<evidence type="ECO:0000256" key="9">
    <source>
        <dbReference type="ARBA" id="ARBA00023244"/>
    </source>
</evidence>
<evidence type="ECO:0000256" key="1">
    <source>
        <dbReference type="ARBA" id="ARBA00002600"/>
    </source>
</evidence>
<comment type="cofactor">
    <cofactor evidence="11">
        <name>FAD</name>
        <dbReference type="ChEBI" id="CHEBI:57692"/>
    </cofactor>
    <text evidence="11">Binds 1 FAD per subunit.</text>
</comment>
<evidence type="ECO:0000256" key="6">
    <source>
        <dbReference type="ARBA" id="ARBA00022827"/>
    </source>
</evidence>
<dbReference type="InterPro" id="IPR050464">
    <property type="entry name" value="Zeta_carotene_desat/Oxidored"/>
</dbReference>
<organism evidence="13 14">
    <name type="scientific">Paralvinella palmiformis</name>
    <dbReference type="NCBI Taxonomy" id="53620"/>
    <lineage>
        <taxon>Eukaryota</taxon>
        <taxon>Metazoa</taxon>
        <taxon>Spiralia</taxon>
        <taxon>Lophotrochozoa</taxon>
        <taxon>Annelida</taxon>
        <taxon>Polychaeta</taxon>
        <taxon>Sedentaria</taxon>
        <taxon>Canalipalpata</taxon>
        <taxon>Terebellida</taxon>
        <taxon>Terebelliformia</taxon>
        <taxon>Alvinellidae</taxon>
        <taxon>Paralvinella</taxon>
    </lineage>
</organism>
<evidence type="ECO:0000313" key="14">
    <source>
        <dbReference type="Proteomes" id="UP001208570"/>
    </source>
</evidence>
<dbReference type="EC" id="1.3.3.4" evidence="4 11"/>
<dbReference type="GO" id="GO:0004729">
    <property type="term" value="F:oxygen-dependent protoporphyrinogen oxidase activity"/>
    <property type="evidence" value="ECO:0007669"/>
    <property type="project" value="UniProtKB-UniRule"/>
</dbReference>